<evidence type="ECO:0000256" key="1">
    <source>
        <dbReference type="ARBA" id="ARBA00010062"/>
    </source>
</evidence>
<dbReference type="Proteomes" id="UP000198761">
    <property type="component" value="Unassembled WGS sequence"/>
</dbReference>
<dbReference type="EMBL" id="FOCE01000001">
    <property type="protein sequence ID" value="SEM57610.1"/>
    <property type="molecule type" value="Genomic_DNA"/>
</dbReference>
<dbReference type="Pfam" id="PF13458">
    <property type="entry name" value="Peripla_BP_6"/>
    <property type="match status" value="1"/>
</dbReference>
<evidence type="ECO:0000259" key="4">
    <source>
        <dbReference type="Pfam" id="PF13458"/>
    </source>
</evidence>
<name>A0A1H7ZGS0_9RHOB</name>
<protein>
    <submittedName>
        <fullName evidence="5">Amino acid/amide ABC transporter substrate-binding protein, HAAT family</fullName>
    </submittedName>
</protein>
<evidence type="ECO:0000256" key="2">
    <source>
        <dbReference type="ARBA" id="ARBA00022729"/>
    </source>
</evidence>
<dbReference type="PANTHER" id="PTHR47235">
    <property type="entry name" value="BLR6548 PROTEIN"/>
    <property type="match status" value="1"/>
</dbReference>
<dbReference type="AlphaFoldDB" id="A0A1H7ZGS0"/>
<evidence type="ECO:0000313" key="5">
    <source>
        <dbReference type="EMBL" id="SEM57610.1"/>
    </source>
</evidence>
<dbReference type="CDD" id="cd06334">
    <property type="entry name" value="PBP1_ABC_ligand_binding-like"/>
    <property type="match status" value="1"/>
</dbReference>
<gene>
    <name evidence="5" type="ORF">SAMN04488103_101525</name>
</gene>
<dbReference type="RefSeq" id="WP_091296323.1">
    <property type="nucleotide sequence ID" value="NZ_FOCE01000001.1"/>
</dbReference>
<keyword evidence="2 3" id="KW-0732">Signal</keyword>
<dbReference type="OrthoDB" id="8184122at2"/>
<feature type="chain" id="PRO_5011639954" evidence="3">
    <location>
        <begin position="24"/>
        <end position="429"/>
    </location>
</feature>
<evidence type="ECO:0000256" key="3">
    <source>
        <dbReference type="SAM" id="SignalP"/>
    </source>
</evidence>
<dbReference type="SUPFAM" id="SSF53822">
    <property type="entry name" value="Periplasmic binding protein-like I"/>
    <property type="match status" value="1"/>
</dbReference>
<dbReference type="Gene3D" id="3.40.50.2300">
    <property type="match status" value="2"/>
</dbReference>
<dbReference type="STRING" id="933059.SAMN04488103_101525"/>
<evidence type="ECO:0000313" key="6">
    <source>
        <dbReference type="Proteomes" id="UP000198761"/>
    </source>
</evidence>
<keyword evidence="6" id="KW-1185">Reference proteome</keyword>
<dbReference type="InterPro" id="IPR028082">
    <property type="entry name" value="Peripla_BP_I"/>
</dbReference>
<reference evidence="5 6" key="1">
    <citation type="submission" date="2016-10" db="EMBL/GenBank/DDBJ databases">
        <authorList>
            <person name="de Groot N.N."/>
        </authorList>
    </citation>
    <scope>NUCLEOTIDE SEQUENCE [LARGE SCALE GENOMIC DNA]</scope>
    <source>
        <strain evidence="5 6">DSM 3857</strain>
    </source>
</reference>
<sequence length="429" mass="46362">MKKTFTMLAVAALTAAAAAPAMADLVVPNLSYRTGPFAAGGIPYADGFNDYFTLLNERDGGIGGEKVQVPECETAYNTEKGVECYEATKGTGALVYNPLSTGITYQLIPKVSADGIPLYTPGYGRTSAANGKVFEWVFNYPANYWDGASVAVKHLLEMNGGDLNGKKVALLYHNSAYGKEPIRTLQELAKKHGFTLAELPIDSPGQEQKSQWLQVRRDKPDYVLFWGWGVMNSVAIQEAANIRFPMENFIGIWWSGSENDVMPAGDGANGYKSLTMHGVGMDYPVYADLKKYVYDAGKASGAGDQEGSVIYSRGMYAAMVIAEAIRKAQEIHGTAAVNAKQVRDGFEQLEITEARMAELGLPNFGQPFAASCADHGGPGAAMIQQWDAAAKKWNLVTPFIAPDDEVLVPLVMEDSAAFAAENKITERCN</sequence>
<dbReference type="PANTHER" id="PTHR47235:SF1">
    <property type="entry name" value="BLR6548 PROTEIN"/>
    <property type="match status" value="1"/>
</dbReference>
<organism evidence="5 6">
    <name type="scientific">Gemmobacter aquatilis</name>
    <dbReference type="NCBI Taxonomy" id="933059"/>
    <lineage>
        <taxon>Bacteria</taxon>
        <taxon>Pseudomonadati</taxon>
        <taxon>Pseudomonadota</taxon>
        <taxon>Alphaproteobacteria</taxon>
        <taxon>Rhodobacterales</taxon>
        <taxon>Paracoccaceae</taxon>
        <taxon>Gemmobacter</taxon>
    </lineage>
</organism>
<accession>A0A1H7ZGS0</accession>
<feature type="signal peptide" evidence="3">
    <location>
        <begin position="1"/>
        <end position="23"/>
    </location>
</feature>
<dbReference type="InterPro" id="IPR028081">
    <property type="entry name" value="Leu-bd"/>
</dbReference>
<feature type="domain" description="Leucine-binding protein" evidence="4">
    <location>
        <begin position="27"/>
        <end position="389"/>
    </location>
</feature>
<comment type="similarity">
    <text evidence="1">Belongs to the leucine-binding protein family.</text>
</comment>
<proteinExistence type="inferred from homology"/>